<gene>
    <name evidence="1" type="ORF">HMPREF1126_0345</name>
</gene>
<dbReference type="AlphaFoldDB" id="A0AAD2YAC6"/>
<comment type="caution">
    <text evidence="1">The sequence shown here is derived from an EMBL/GenBank/DDBJ whole genome shotgun (WGS) entry which is preliminary data.</text>
</comment>
<reference evidence="1 2" key="1">
    <citation type="submission" date="2012-07" db="EMBL/GenBank/DDBJ databases">
        <authorList>
            <person name="Durkin A.S."/>
            <person name="McCorrison J."/>
            <person name="Torralba M."/>
            <person name="Gillis M."/>
            <person name="Methe B."/>
            <person name="Sutton G."/>
            <person name="Nelson K.E."/>
        </authorList>
    </citation>
    <scope>NUCLEOTIDE SEQUENCE [LARGE SCALE GENOMIC DNA]</scope>
    <source>
        <strain evidence="1 2">SK1138</strain>
    </source>
</reference>
<dbReference type="Proteomes" id="UP000006614">
    <property type="component" value="Unassembled WGS sequence"/>
</dbReference>
<accession>A0AAD2YAC6</accession>
<sequence>MKKIVSILLFGLATIFLIPCSKQKSLDGDYYWISDNRNEKIMTIDDDSGTVESNGDLLSL</sequence>
<protein>
    <submittedName>
        <fullName evidence="1">Uncharacterized protein</fullName>
    </submittedName>
</protein>
<proteinExistence type="predicted"/>
<name>A0AAD2YAC6_STRAP</name>
<organism evidence="1 2">
    <name type="scientific">Streptococcus anginosus SK1138</name>
    <dbReference type="NCBI Taxonomy" id="1161422"/>
    <lineage>
        <taxon>Bacteria</taxon>
        <taxon>Bacillati</taxon>
        <taxon>Bacillota</taxon>
        <taxon>Bacilli</taxon>
        <taxon>Lactobacillales</taxon>
        <taxon>Streptococcaceae</taxon>
        <taxon>Streptococcus</taxon>
        <taxon>Streptococcus anginosus group</taxon>
    </lineage>
</organism>
<evidence type="ECO:0000313" key="1">
    <source>
        <dbReference type="EMBL" id="EJP25198.1"/>
    </source>
</evidence>
<dbReference type="EMBL" id="ALJO01000010">
    <property type="protein sequence ID" value="EJP25198.1"/>
    <property type="molecule type" value="Genomic_DNA"/>
</dbReference>
<evidence type="ECO:0000313" key="2">
    <source>
        <dbReference type="Proteomes" id="UP000006614"/>
    </source>
</evidence>